<keyword evidence="1" id="KW-0812">Transmembrane</keyword>
<feature type="transmembrane region" description="Helical" evidence="1">
    <location>
        <begin position="37"/>
        <end position="56"/>
    </location>
</feature>
<sequence>MAGTAAETRSGQGILFLMTPRQREIYQALGVAPPVQVYHLFCATLAGMVGVAVGLGNSPMGGLAGMADSCQAHHRRLDPLGQIINRI</sequence>
<reference evidence="3" key="1">
    <citation type="submission" date="2015-12" db="EMBL/GenBank/DDBJ databases">
        <authorList>
            <person name="Lodha T.D."/>
            <person name="Chintalapati S."/>
            <person name="Chintalapati V.R."/>
            <person name="Sravanthi T."/>
        </authorList>
    </citation>
    <scope>NUCLEOTIDE SEQUENCE [LARGE SCALE GENOMIC DNA]</scope>
    <source>
        <strain evidence="3">JC133</strain>
    </source>
</reference>
<dbReference type="Proteomes" id="UP000237350">
    <property type="component" value="Unassembled WGS sequence"/>
</dbReference>
<organism evidence="2 3">
    <name type="scientific">Alkalispirochaeta sphaeroplastigenens</name>
    <dbReference type="NCBI Taxonomy" id="1187066"/>
    <lineage>
        <taxon>Bacteria</taxon>
        <taxon>Pseudomonadati</taxon>
        <taxon>Spirochaetota</taxon>
        <taxon>Spirochaetia</taxon>
        <taxon>Spirochaetales</taxon>
        <taxon>Spirochaetaceae</taxon>
        <taxon>Alkalispirochaeta</taxon>
    </lineage>
</organism>
<gene>
    <name evidence="2" type="ORF">AU468_13565</name>
</gene>
<keyword evidence="1" id="KW-0472">Membrane</keyword>
<keyword evidence="1" id="KW-1133">Transmembrane helix</keyword>
<evidence type="ECO:0000256" key="1">
    <source>
        <dbReference type="SAM" id="Phobius"/>
    </source>
</evidence>
<dbReference type="EMBL" id="LPWH01000123">
    <property type="protein sequence ID" value="POQ98378.1"/>
    <property type="molecule type" value="Genomic_DNA"/>
</dbReference>
<accession>A0A2S4JFN6</accession>
<name>A0A2S4JFN6_9SPIO</name>
<proteinExistence type="predicted"/>
<comment type="caution">
    <text evidence="2">The sequence shown here is derived from an EMBL/GenBank/DDBJ whole genome shotgun (WGS) entry which is preliminary data.</text>
</comment>
<evidence type="ECO:0000313" key="2">
    <source>
        <dbReference type="EMBL" id="POQ98378.1"/>
    </source>
</evidence>
<keyword evidence="3" id="KW-1185">Reference proteome</keyword>
<evidence type="ECO:0000313" key="3">
    <source>
        <dbReference type="Proteomes" id="UP000237350"/>
    </source>
</evidence>
<dbReference type="AlphaFoldDB" id="A0A2S4JFN6"/>
<protein>
    <submittedName>
        <fullName evidence="2">Uncharacterized protein</fullName>
    </submittedName>
</protein>